<evidence type="ECO:0000313" key="3">
    <source>
        <dbReference type="Proteomes" id="UP001231370"/>
    </source>
</evidence>
<dbReference type="EMBL" id="JAQPOK010000080">
    <property type="protein sequence ID" value="MDJ1179235.1"/>
    <property type="molecule type" value="Genomic_DNA"/>
</dbReference>
<gene>
    <name evidence="2" type="ORF">PJF56_10195</name>
</gene>
<proteinExistence type="predicted"/>
<evidence type="ECO:0000313" key="2">
    <source>
        <dbReference type="EMBL" id="MDJ1179235.1"/>
    </source>
</evidence>
<evidence type="ECO:0008006" key="4">
    <source>
        <dbReference type="Google" id="ProtNLM"/>
    </source>
</evidence>
<sequence>MADIIFNWPLLRGLVLSILSGILIKESLVFYQNSQNHVSPPPPASVRVNSEEDDPSPATAEMPPPALTESAPVEPAPTPSDRWSIQLPSEAELIANYEQWLAGSLPPPITDRPQIDDPVYLPPVENQTLAGMPLTIAKTIEQPRARGKALPRKESPKTYLEAIAAPLPISQAPERAVTSGSLSPDSTQDNPEPFQPSALPLSRPTQTPVAVSPTSTIMIPSAYGQQWGKVGVALGVQSRTRYTDEVDAGLGIGIGLGNPQTGVGVDIGVSIVDLVGDTAQDGAVSVKLHRQLPQNWAIAVGVHNALQWGNTDGGSSVYGVVSKRFDLRENVSDPFSRLYVSAGVGGGQFRSEENIIGQKDAIEVFGGVAVRVIPSVNAIVEWTGQDLTLGASIVPFSKIPLVITPAVTDITGSAGDGDRFILGIGYVFSF</sequence>
<feature type="region of interest" description="Disordered" evidence="1">
    <location>
        <begin position="35"/>
        <end position="81"/>
    </location>
</feature>
<keyword evidence="3" id="KW-1185">Reference proteome</keyword>
<accession>A0ABT7BJ76</accession>
<dbReference type="RefSeq" id="WP_283762546.1">
    <property type="nucleotide sequence ID" value="NZ_JAQPOK010000080.1"/>
</dbReference>
<evidence type="ECO:0000256" key="1">
    <source>
        <dbReference type="SAM" id="MobiDB-lite"/>
    </source>
</evidence>
<feature type="region of interest" description="Disordered" evidence="1">
    <location>
        <begin position="170"/>
        <end position="209"/>
    </location>
</feature>
<name>A0ABT7BJ76_9CYAN</name>
<reference evidence="2 3" key="1">
    <citation type="submission" date="2023-01" db="EMBL/GenBank/DDBJ databases">
        <title>Novel diversity within Roseofilum (Cyanobacteria; Desertifilaceae) from marine benthic mats with descriptions of four novel species.</title>
        <authorList>
            <person name="Wang Y."/>
            <person name="Berthold D.E."/>
            <person name="Hu J."/>
            <person name="Lefler F.W."/>
            <person name="Laughinghouse H.D. IV."/>
        </authorList>
    </citation>
    <scope>NUCLEOTIDE SEQUENCE [LARGE SCALE GENOMIC DNA]</scope>
    <source>
        <strain evidence="2 3">BLCC-M91</strain>
    </source>
</reference>
<feature type="compositionally biased region" description="Polar residues" evidence="1">
    <location>
        <begin position="178"/>
        <end position="190"/>
    </location>
</feature>
<protein>
    <recommendedName>
        <fullName evidence="4">Porin family protein</fullName>
    </recommendedName>
</protein>
<comment type="caution">
    <text evidence="2">The sequence shown here is derived from an EMBL/GenBank/DDBJ whole genome shotgun (WGS) entry which is preliminary data.</text>
</comment>
<organism evidence="2 3">
    <name type="scientific">Roseofilum halophilum BLCC-M91</name>
    <dbReference type="NCBI Taxonomy" id="3022259"/>
    <lineage>
        <taxon>Bacteria</taxon>
        <taxon>Bacillati</taxon>
        <taxon>Cyanobacteriota</taxon>
        <taxon>Cyanophyceae</taxon>
        <taxon>Desertifilales</taxon>
        <taxon>Desertifilaceae</taxon>
        <taxon>Roseofilum</taxon>
        <taxon>Roseofilum halophilum</taxon>
    </lineage>
</organism>
<dbReference type="Proteomes" id="UP001231370">
    <property type="component" value="Unassembled WGS sequence"/>
</dbReference>